<dbReference type="SUPFAM" id="SSF158752">
    <property type="entry name" value="HP0242-like"/>
    <property type="match status" value="1"/>
</dbReference>
<dbReference type="Proteomes" id="UP000092884">
    <property type="component" value="Chromosome"/>
</dbReference>
<evidence type="ECO:0000313" key="1">
    <source>
        <dbReference type="EMBL" id="ANV97481.1"/>
    </source>
</evidence>
<dbReference type="InterPro" id="IPR018563">
    <property type="entry name" value="DUF2018"/>
</dbReference>
<dbReference type="STRING" id="222136.BBW65_01020"/>
<gene>
    <name evidence="1" type="ORF">BBW65_01020</name>
</gene>
<dbReference type="Pfam" id="PF09442">
    <property type="entry name" value="DUF2018"/>
    <property type="match status" value="1"/>
</dbReference>
<organism evidence="1 2">
    <name type="scientific">Helicobacter enhydrae</name>
    <dbReference type="NCBI Taxonomy" id="222136"/>
    <lineage>
        <taxon>Bacteria</taxon>
        <taxon>Pseudomonadati</taxon>
        <taxon>Campylobacterota</taxon>
        <taxon>Epsilonproteobacteria</taxon>
        <taxon>Campylobacterales</taxon>
        <taxon>Helicobacteraceae</taxon>
        <taxon>Helicobacter</taxon>
    </lineage>
</organism>
<name>A0A1B1U414_9HELI</name>
<dbReference type="KEGG" id="het:BBW65_01020"/>
<evidence type="ECO:0000313" key="2">
    <source>
        <dbReference type="Proteomes" id="UP000092884"/>
    </source>
</evidence>
<evidence type="ECO:0008006" key="3">
    <source>
        <dbReference type="Google" id="ProtNLM"/>
    </source>
</evidence>
<sequence length="73" mass="8352">MEELLEGCPIEKWKEIVLHASPLPVERELERLLGELARYELERDGQEVSFEAIKKQKQSLAITSMANILSANE</sequence>
<dbReference type="InterPro" id="IPR023126">
    <property type="entry name" value="HP0242-like_sf"/>
</dbReference>
<proteinExistence type="predicted"/>
<dbReference type="AlphaFoldDB" id="A0A1B1U414"/>
<accession>A0A1B1U414</accession>
<dbReference type="EMBL" id="CP016503">
    <property type="protein sequence ID" value="ANV97481.1"/>
    <property type="molecule type" value="Genomic_DNA"/>
</dbReference>
<keyword evidence="2" id="KW-1185">Reference proteome</keyword>
<dbReference type="OrthoDB" id="5327906at2"/>
<protein>
    <recommendedName>
        <fullName evidence="3">DUF2018 family protein</fullName>
    </recommendedName>
</protein>
<reference evidence="2" key="1">
    <citation type="submission" date="2016-07" db="EMBL/GenBank/DDBJ databases">
        <authorList>
            <person name="Florea S."/>
            <person name="Webb J.S."/>
            <person name="Jaromczyk J."/>
            <person name="Schardl C.L."/>
        </authorList>
    </citation>
    <scope>NUCLEOTIDE SEQUENCE [LARGE SCALE GENOMIC DNA]</scope>
    <source>
        <strain evidence="2">MIT 01-6242</strain>
    </source>
</reference>
<dbReference type="RefSeq" id="WP_066338534.1">
    <property type="nucleotide sequence ID" value="NZ_CP016503.1"/>
</dbReference>
<dbReference type="Gene3D" id="1.10.3350.10">
    <property type="entry name" value="HP0242-like domain"/>
    <property type="match status" value="1"/>
</dbReference>